<dbReference type="InterPro" id="IPR003658">
    <property type="entry name" value="Anti-sigma_ant"/>
</dbReference>
<dbReference type="RefSeq" id="WP_067638677.1">
    <property type="nucleotide sequence ID" value="NZ_JAAXPI010000005.1"/>
</dbReference>
<dbReference type="PROSITE" id="PS50801">
    <property type="entry name" value="STAS"/>
    <property type="match status" value="1"/>
</dbReference>
<dbReference type="InterPro" id="IPR036513">
    <property type="entry name" value="STAS_dom_sf"/>
</dbReference>
<dbReference type="NCBIfam" id="TIGR00377">
    <property type="entry name" value="ant_ant_sig"/>
    <property type="match status" value="1"/>
</dbReference>
<dbReference type="PANTHER" id="PTHR33495:SF2">
    <property type="entry name" value="ANTI-SIGMA FACTOR ANTAGONIST TM_1081-RELATED"/>
    <property type="match status" value="1"/>
</dbReference>
<name>A0A846YXH8_9ACTN</name>
<dbReference type="GO" id="GO:0043856">
    <property type="term" value="F:anti-sigma factor antagonist activity"/>
    <property type="evidence" value="ECO:0007669"/>
    <property type="project" value="InterPro"/>
</dbReference>
<gene>
    <name evidence="4" type="ORF">HGB48_06630</name>
</gene>
<feature type="domain" description="STAS" evidence="3">
    <location>
        <begin position="8"/>
        <end position="118"/>
    </location>
</feature>
<protein>
    <recommendedName>
        <fullName evidence="2">Anti-sigma factor antagonist</fullName>
    </recommendedName>
</protein>
<dbReference type="SUPFAM" id="SSF52091">
    <property type="entry name" value="SpoIIaa-like"/>
    <property type="match status" value="1"/>
</dbReference>
<dbReference type="EMBL" id="JAAXPI010000005">
    <property type="protein sequence ID" value="NKZ03422.1"/>
    <property type="molecule type" value="Genomic_DNA"/>
</dbReference>
<dbReference type="AlphaFoldDB" id="A0A846YXH8"/>
<sequence>MGWRGACLAHDTTRQDGRATIAARGSIDLHSSEELRTRLTELVDAGERAVVVDLAAVDFCDSSGLNVLVRAYKHARAQNATLTVTGAYGRVENVLRTTGLDRFLIEGPAAEEAPADGR</sequence>
<dbReference type="PANTHER" id="PTHR33495">
    <property type="entry name" value="ANTI-SIGMA FACTOR ANTAGONIST TM_1081-RELATED-RELATED"/>
    <property type="match status" value="1"/>
</dbReference>
<comment type="similarity">
    <text evidence="1 2">Belongs to the anti-sigma-factor antagonist family.</text>
</comment>
<evidence type="ECO:0000313" key="5">
    <source>
        <dbReference type="Proteomes" id="UP000579250"/>
    </source>
</evidence>
<evidence type="ECO:0000259" key="3">
    <source>
        <dbReference type="PROSITE" id="PS50801"/>
    </source>
</evidence>
<comment type="caution">
    <text evidence="4">The sequence shown here is derived from an EMBL/GenBank/DDBJ whole genome shotgun (WGS) entry which is preliminary data.</text>
</comment>
<evidence type="ECO:0000256" key="1">
    <source>
        <dbReference type="ARBA" id="ARBA00009013"/>
    </source>
</evidence>
<dbReference type="Gene3D" id="3.30.750.24">
    <property type="entry name" value="STAS domain"/>
    <property type="match status" value="1"/>
</dbReference>
<dbReference type="Proteomes" id="UP000579250">
    <property type="component" value="Unassembled WGS sequence"/>
</dbReference>
<accession>A0A846YXH8</accession>
<reference evidence="4 5" key="1">
    <citation type="submission" date="2020-04" db="EMBL/GenBank/DDBJ databases">
        <title>MicrobeNet Type strains.</title>
        <authorList>
            <person name="Nicholson A.C."/>
        </authorList>
    </citation>
    <scope>NUCLEOTIDE SEQUENCE [LARGE SCALE GENOMIC DNA]</scope>
    <source>
        <strain evidence="4 5">ATCC BAA-277</strain>
    </source>
</reference>
<dbReference type="CDD" id="cd07043">
    <property type="entry name" value="STAS_anti-anti-sigma_factors"/>
    <property type="match status" value="1"/>
</dbReference>
<keyword evidence="5" id="KW-1185">Reference proteome</keyword>
<organism evidence="4 5">
    <name type="scientific">Actinomadura latina</name>
    <dbReference type="NCBI Taxonomy" id="163603"/>
    <lineage>
        <taxon>Bacteria</taxon>
        <taxon>Bacillati</taxon>
        <taxon>Actinomycetota</taxon>
        <taxon>Actinomycetes</taxon>
        <taxon>Streptosporangiales</taxon>
        <taxon>Thermomonosporaceae</taxon>
        <taxon>Actinomadura</taxon>
    </lineage>
</organism>
<evidence type="ECO:0000313" key="4">
    <source>
        <dbReference type="EMBL" id="NKZ03422.1"/>
    </source>
</evidence>
<proteinExistence type="inferred from homology"/>
<evidence type="ECO:0000256" key="2">
    <source>
        <dbReference type="RuleBase" id="RU003749"/>
    </source>
</evidence>
<dbReference type="InterPro" id="IPR002645">
    <property type="entry name" value="STAS_dom"/>
</dbReference>
<dbReference type="Pfam" id="PF01740">
    <property type="entry name" value="STAS"/>
    <property type="match status" value="1"/>
</dbReference>